<keyword evidence="3" id="KW-1185">Reference proteome</keyword>
<evidence type="ECO:0000313" key="3">
    <source>
        <dbReference type="Proteomes" id="UP000765509"/>
    </source>
</evidence>
<proteinExistence type="predicted"/>
<comment type="caution">
    <text evidence="2">The sequence shown here is derived from an EMBL/GenBank/DDBJ whole genome shotgun (WGS) entry which is preliminary data.</text>
</comment>
<accession>A0A9Q3CUB9</accession>
<reference evidence="2" key="1">
    <citation type="submission" date="2021-03" db="EMBL/GenBank/DDBJ databases">
        <title>Draft genome sequence of rust myrtle Austropuccinia psidii MF-1, a brazilian biotype.</title>
        <authorList>
            <person name="Quecine M.C."/>
            <person name="Pachon D.M.R."/>
            <person name="Bonatelli M.L."/>
            <person name="Correr F.H."/>
            <person name="Franceschini L.M."/>
            <person name="Leite T.F."/>
            <person name="Margarido G.R.A."/>
            <person name="Almeida C.A."/>
            <person name="Ferrarezi J.A."/>
            <person name="Labate C.A."/>
        </authorList>
    </citation>
    <scope>NUCLEOTIDE SEQUENCE</scope>
    <source>
        <strain evidence="2">MF-1</strain>
    </source>
</reference>
<protein>
    <submittedName>
        <fullName evidence="2">Uncharacterized protein</fullName>
    </submittedName>
</protein>
<gene>
    <name evidence="2" type="ORF">O181_028698</name>
</gene>
<evidence type="ECO:0000313" key="2">
    <source>
        <dbReference type="EMBL" id="MBW0488983.1"/>
    </source>
</evidence>
<dbReference type="Proteomes" id="UP000765509">
    <property type="component" value="Unassembled WGS sequence"/>
</dbReference>
<evidence type="ECO:0000256" key="1">
    <source>
        <dbReference type="SAM" id="MobiDB-lite"/>
    </source>
</evidence>
<dbReference type="EMBL" id="AVOT02009875">
    <property type="protein sequence ID" value="MBW0488983.1"/>
    <property type="molecule type" value="Genomic_DNA"/>
</dbReference>
<dbReference type="AlphaFoldDB" id="A0A9Q3CUB9"/>
<feature type="compositionally biased region" description="Basic and acidic residues" evidence="1">
    <location>
        <begin position="91"/>
        <end position="103"/>
    </location>
</feature>
<feature type="region of interest" description="Disordered" evidence="1">
    <location>
        <begin position="77"/>
        <end position="103"/>
    </location>
</feature>
<sequence length="103" mass="11965">MCCLNRCFDSHSWLNLRDNSFCWSPSKASFQALGPDSTQQLHLLPLKIGGRWLMHIDLEDAYDHFLVVIDFSRRQPWAGDKSPTRTPTRTEINHQESIHIAKE</sequence>
<organism evidence="2 3">
    <name type="scientific">Austropuccinia psidii MF-1</name>
    <dbReference type="NCBI Taxonomy" id="1389203"/>
    <lineage>
        <taxon>Eukaryota</taxon>
        <taxon>Fungi</taxon>
        <taxon>Dikarya</taxon>
        <taxon>Basidiomycota</taxon>
        <taxon>Pucciniomycotina</taxon>
        <taxon>Pucciniomycetes</taxon>
        <taxon>Pucciniales</taxon>
        <taxon>Sphaerophragmiaceae</taxon>
        <taxon>Austropuccinia</taxon>
    </lineage>
</organism>
<name>A0A9Q3CUB9_9BASI</name>